<sequence>MVEHVSPPSLTIPEIAAEYGVAPETVRDSWRRHPAWPAPVGNRGRAHTYDAGSVARFVRAHKRRPAPSGLQPDQLYTARELAEMPGMPAYGSLRALKSKGRWPGPDGSKGGSDAWLGSTVGDALANLGAYTRG</sequence>
<feature type="region of interest" description="Disordered" evidence="1">
    <location>
        <begin position="98"/>
        <end position="117"/>
    </location>
</feature>
<dbReference type="AlphaFoldDB" id="A0A7W3T270"/>
<protein>
    <recommendedName>
        <fullName evidence="4">DNA-binding protein</fullName>
    </recommendedName>
</protein>
<comment type="caution">
    <text evidence="2">The sequence shown here is derived from an EMBL/GenBank/DDBJ whole genome shotgun (WGS) entry which is preliminary data.</text>
</comment>
<dbReference type="EMBL" id="VKHS01000129">
    <property type="protein sequence ID" value="MBB0229501.1"/>
    <property type="molecule type" value="Genomic_DNA"/>
</dbReference>
<organism evidence="2 3">
    <name type="scientific">Streptomyces calidiresistens</name>
    <dbReference type="NCBI Taxonomy" id="1485586"/>
    <lineage>
        <taxon>Bacteria</taxon>
        <taxon>Bacillati</taxon>
        <taxon>Actinomycetota</taxon>
        <taxon>Actinomycetes</taxon>
        <taxon>Kitasatosporales</taxon>
        <taxon>Streptomycetaceae</taxon>
        <taxon>Streptomyces</taxon>
    </lineage>
</organism>
<evidence type="ECO:0000313" key="3">
    <source>
        <dbReference type="Proteomes" id="UP000530234"/>
    </source>
</evidence>
<gene>
    <name evidence="2" type="ORF">FOE67_08230</name>
</gene>
<proteinExistence type="predicted"/>
<accession>A0A7W3T270</accession>
<dbReference type="Proteomes" id="UP000530234">
    <property type="component" value="Unassembled WGS sequence"/>
</dbReference>
<name>A0A7W3T270_9ACTN</name>
<reference evidence="3" key="1">
    <citation type="submission" date="2019-10" db="EMBL/GenBank/DDBJ databases">
        <title>Streptomyces sp. nov., a novel actinobacterium isolated from alkaline environment.</title>
        <authorList>
            <person name="Golinska P."/>
        </authorList>
    </citation>
    <scope>NUCLEOTIDE SEQUENCE [LARGE SCALE GENOMIC DNA]</scope>
    <source>
        <strain evidence="3">DSM 42108</strain>
    </source>
</reference>
<evidence type="ECO:0000313" key="2">
    <source>
        <dbReference type="EMBL" id="MBB0229501.1"/>
    </source>
</evidence>
<dbReference type="RefSeq" id="WP_182662040.1">
    <property type="nucleotide sequence ID" value="NZ_VKHS01000129.1"/>
</dbReference>
<evidence type="ECO:0008006" key="4">
    <source>
        <dbReference type="Google" id="ProtNLM"/>
    </source>
</evidence>
<evidence type="ECO:0000256" key="1">
    <source>
        <dbReference type="SAM" id="MobiDB-lite"/>
    </source>
</evidence>
<keyword evidence="3" id="KW-1185">Reference proteome</keyword>